<gene>
    <name evidence="2" type="ORF">SLS62_003110</name>
</gene>
<feature type="signal peptide" evidence="1">
    <location>
        <begin position="1"/>
        <end position="19"/>
    </location>
</feature>
<reference evidence="2 3" key="1">
    <citation type="submission" date="2024-02" db="EMBL/GenBank/DDBJ databases">
        <title>De novo assembly and annotation of 12 fungi associated with fruit tree decline syndrome in Ontario, Canada.</title>
        <authorList>
            <person name="Sulman M."/>
            <person name="Ellouze W."/>
            <person name="Ilyukhin E."/>
        </authorList>
    </citation>
    <scope>NUCLEOTIDE SEQUENCE [LARGE SCALE GENOMIC DNA]</scope>
    <source>
        <strain evidence="2 3">M11/M66-122</strain>
    </source>
</reference>
<evidence type="ECO:0008006" key="4">
    <source>
        <dbReference type="Google" id="ProtNLM"/>
    </source>
</evidence>
<dbReference type="InterPro" id="IPR008949">
    <property type="entry name" value="Isoprenoid_synthase_dom_sf"/>
</dbReference>
<evidence type="ECO:0000313" key="2">
    <source>
        <dbReference type="EMBL" id="KAK7754796.1"/>
    </source>
</evidence>
<feature type="chain" id="PRO_5042964638" description="Aristolochene synthase" evidence="1">
    <location>
        <begin position="20"/>
        <end position="246"/>
    </location>
</feature>
<keyword evidence="3" id="KW-1185">Reference proteome</keyword>
<name>A0AAN9UVM5_9PEZI</name>
<dbReference type="SUPFAM" id="SSF48576">
    <property type="entry name" value="Terpenoid synthases"/>
    <property type="match status" value="1"/>
</dbReference>
<protein>
    <recommendedName>
        <fullName evidence="4">Aristolochene synthase</fullName>
    </recommendedName>
</protein>
<organism evidence="2 3">
    <name type="scientific">Diatrype stigma</name>
    <dbReference type="NCBI Taxonomy" id="117547"/>
    <lineage>
        <taxon>Eukaryota</taxon>
        <taxon>Fungi</taxon>
        <taxon>Dikarya</taxon>
        <taxon>Ascomycota</taxon>
        <taxon>Pezizomycotina</taxon>
        <taxon>Sordariomycetes</taxon>
        <taxon>Xylariomycetidae</taxon>
        <taxon>Xylariales</taxon>
        <taxon>Diatrypaceae</taxon>
        <taxon>Diatrype</taxon>
    </lineage>
</organism>
<sequence>MSFACRLLTVLFLIDDVLEHMSFEEGAAYNDTLMPIARGEALPNPSVPVENIFYDLWNSMRAHDPEMTNDMLEPVFELMRAQTDKIRTRKMGLGEYMEYRERDIGKSILNALMRFGMGIRLTPEEQDLVGPAESNCSRQLTAINDVWSFDKEVIAAKNLDKEGGALCNAVSILADEVGISIPASKRMLYHIGREYELKHIQLAENILKHNDSPKIRTYLKGLEYQMSGNEAWSHFTHRYIATNGNS</sequence>
<proteinExistence type="predicted"/>
<dbReference type="Pfam" id="PF19086">
    <property type="entry name" value="Terpene_syn_C_2"/>
    <property type="match status" value="1"/>
</dbReference>
<dbReference type="Proteomes" id="UP001320420">
    <property type="component" value="Unassembled WGS sequence"/>
</dbReference>
<dbReference type="Gene3D" id="1.10.600.10">
    <property type="entry name" value="Farnesyl Diphosphate Synthase"/>
    <property type="match status" value="1"/>
</dbReference>
<dbReference type="EMBL" id="JAKJXP020000017">
    <property type="protein sequence ID" value="KAK7754796.1"/>
    <property type="molecule type" value="Genomic_DNA"/>
</dbReference>
<dbReference type="AlphaFoldDB" id="A0AAN9UVM5"/>
<evidence type="ECO:0000256" key="1">
    <source>
        <dbReference type="SAM" id="SignalP"/>
    </source>
</evidence>
<comment type="caution">
    <text evidence="2">The sequence shown here is derived from an EMBL/GenBank/DDBJ whole genome shotgun (WGS) entry which is preliminary data.</text>
</comment>
<evidence type="ECO:0000313" key="3">
    <source>
        <dbReference type="Proteomes" id="UP001320420"/>
    </source>
</evidence>
<accession>A0AAN9UVM5</accession>
<keyword evidence="1" id="KW-0732">Signal</keyword>